<feature type="compositionally biased region" description="Pro residues" evidence="1">
    <location>
        <begin position="717"/>
        <end position="762"/>
    </location>
</feature>
<feature type="region of interest" description="Disordered" evidence="1">
    <location>
        <begin position="1"/>
        <end position="77"/>
    </location>
</feature>
<proteinExistence type="predicted"/>
<feature type="compositionally biased region" description="Pro residues" evidence="1">
    <location>
        <begin position="40"/>
        <end position="53"/>
    </location>
</feature>
<evidence type="ECO:0000313" key="2">
    <source>
        <dbReference type="EMBL" id="KAG7168592.1"/>
    </source>
</evidence>
<comment type="caution">
    <text evidence="2">The sequence shown here is derived from an EMBL/GenBank/DDBJ whole genome shotgun (WGS) entry which is preliminary data.</text>
</comment>
<feature type="region of interest" description="Disordered" evidence="1">
    <location>
        <begin position="92"/>
        <end position="132"/>
    </location>
</feature>
<feature type="compositionally biased region" description="Basic residues" evidence="1">
    <location>
        <begin position="172"/>
        <end position="187"/>
    </location>
</feature>
<feature type="region of interest" description="Disordered" evidence="1">
    <location>
        <begin position="676"/>
        <end position="815"/>
    </location>
</feature>
<feature type="compositionally biased region" description="Polar residues" evidence="1">
    <location>
        <begin position="202"/>
        <end position="221"/>
    </location>
</feature>
<reference evidence="2" key="1">
    <citation type="journal article" date="2021" name="Sci. Adv.">
        <title>The American lobster genome reveals insights on longevity, neural, and immune adaptations.</title>
        <authorList>
            <person name="Polinski J.M."/>
            <person name="Zimin A.V."/>
            <person name="Clark K.F."/>
            <person name="Kohn A.B."/>
            <person name="Sadowski N."/>
            <person name="Timp W."/>
            <person name="Ptitsyn A."/>
            <person name="Khanna P."/>
            <person name="Romanova D.Y."/>
            <person name="Williams P."/>
            <person name="Greenwood S.J."/>
            <person name="Moroz L.L."/>
            <person name="Walt D.R."/>
            <person name="Bodnar A.G."/>
        </authorList>
    </citation>
    <scope>NUCLEOTIDE SEQUENCE</scope>
    <source>
        <strain evidence="2">GMGI-L3</strain>
    </source>
</reference>
<feature type="compositionally biased region" description="Polar residues" evidence="1">
    <location>
        <begin position="159"/>
        <end position="171"/>
    </location>
</feature>
<dbReference type="Proteomes" id="UP000747542">
    <property type="component" value="Unassembled WGS sequence"/>
</dbReference>
<dbReference type="AlphaFoldDB" id="A0A8J5MZ18"/>
<feature type="compositionally biased region" description="Basic and acidic residues" evidence="1">
    <location>
        <begin position="61"/>
        <end position="77"/>
    </location>
</feature>
<gene>
    <name evidence="2" type="ORF">Hamer_G021503</name>
</gene>
<feature type="region of interest" description="Disordered" evidence="1">
    <location>
        <begin position="507"/>
        <end position="663"/>
    </location>
</feature>
<keyword evidence="3" id="KW-1185">Reference proteome</keyword>
<protein>
    <submittedName>
        <fullName evidence="2">Uncharacterized protein</fullName>
    </submittedName>
</protein>
<feature type="compositionally biased region" description="Polar residues" evidence="1">
    <location>
        <begin position="264"/>
        <end position="277"/>
    </location>
</feature>
<feature type="compositionally biased region" description="Low complexity" evidence="1">
    <location>
        <begin position="789"/>
        <end position="815"/>
    </location>
</feature>
<accession>A0A8J5MZ18</accession>
<feature type="compositionally biased region" description="Acidic residues" evidence="1">
    <location>
        <begin position="777"/>
        <end position="788"/>
    </location>
</feature>
<dbReference type="EMBL" id="JAHLQT010019984">
    <property type="protein sequence ID" value="KAG7168592.1"/>
    <property type="molecule type" value="Genomic_DNA"/>
</dbReference>
<feature type="region of interest" description="Disordered" evidence="1">
    <location>
        <begin position="144"/>
        <end position="290"/>
    </location>
</feature>
<feature type="compositionally biased region" description="Basic and acidic residues" evidence="1">
    <location>
        <begin position="222"/>
        <end position="231"/>
    </location>
</feature>
<feature type="compositionally biased region" description="Low complexity" evidence="1">
    <location>
        <begin position="111"/>
        <end position="130"/>
    </location>
</feature>
<feature type="compositionally biased region" description="Basic and acidic residues" evidence="1">
    <location>
        <begin position="17"/>
        <end position="33"/>
    </location>
</feature>
<evidence type="ECO:0000313" key="3">
    <source>
        <dbReference type="Proteomes" id="UP000747542"/>
    </source>
</evidence>
<organism evidence="2 3">
    <name type="scientific">Homarus americanus</name>
    <name type="common">American lobster</name>
    <dbReference type="NCBI Taxonomy" id="6706"/>
    <lineage>
        <taxon>Eukaryota</taxon>
        <taxon>Metazoa</taxon>
        <taxon>Ecdysozoa</taxon>
        <taxon>Arthropoda</taxon>
        <taxon>Crustacea</taxon>
        <taxon>Multicrustacea</taxon>
        <taxon>Malacostraca</taxon>
        <taxon>Eumalacostraca</taxon>
        <taxon>Eucarida</taxon>
        <taxon>Decapoda</taxon>
        <taxon>Pleocyemata</taxon>
        <taxon>Astacidea</taxon>
        <taxon>Nephropoidea</taxon>
        <taxon>Nephropidae</taxon>
        <taxon>Homarus</taxon>
    </lineage>
</organism>
<dbReference type="OrthoDB" id="10598350at2759"/>
<name>A0A8J5MZ18_HOMAM</name>
<feature type="compositionally biased region" description="Polar residues" evidence="1">
    <location>
        <begin position="682"/>
        <end position="691"/>
    </location>
</feature>
<evidence type="ECO:0000256" key="1">
    <source>
        <dbReference type="SAM" id="MobiDB-lite"/>
    </source>
</evidence>
<sequence length="815" mass="87418">MPCNCFGKKDKKGGVVAEEKYRPRDSKSREREPLSAAAPAPAPAPATPPPAPVTPTAGGDARLRPEDDPDKANRRRDVVASFYSDQCELIGFKATGSRPPSTHVGCAVDGPAATSSPAASSPGSARSAASCRADLAEKRREFFKQLTVDEDDCSRGGSRPTSRLTDPGSHTTPRHSHYQDHFHHHSLPHPPKPAPRTIKYSLPNTSSASEDTQPLLQPSDQHTPEINDKPTTKQTTEDIPLLSVDEPDQSRKPGGGESPDVDQTFETSSPLPHNQPSGIPGEPLLQVSPESEHLLVDFSVSSHGPEKFVDEFFTDTTPLIQDSPIEDNSQVPVSVSSSPVVDDLPLSVSSQVPVSVPSPVIEDLPPYDGSQVLVSVPFPRVEDLLSFDNSQVLVNVSPTVVEDIPLSDSSQVLISSASSPLVEDLPTSASSQVLVSEAAPESPETFVVVTAPENSELTIEQLQYFQQFSVPSDDERVAEGSCILINEAFPAGSQDPTETLALQRNHPNKDITQGTPQPLPHDEPCSDVSSVVEDEPSQRSGHRVQESTTMCTDEVHQEVPKPIILENSQQNVEQVVAETPNEPRASPVEARAQPEAEETVLNHHQEQVPQSLPPSVDPSFLTSAEEPEELPPDQPIHQSAPHPVEKPVPKQRSQLPGEPILQLEEVRSTVEIVDCIPKVQPVDSTPPQSTASEHEKTDRVSVPLFMTVATEQDDETPLPPAPPTPPVEDEPLPPPPPTPPLKHEPLPPAPPTPPISSEPRLPPVTCSVGLVSSSPVLEDDGLGSEIDDALSSLECLSEEGNNNNNNSSERAAASS</sequence>